<gene>
    <name evidence="2" type="ORF">NCTC9935_02093</name>
</gene>
<keyword evidence="3" id="KW-1185">Reference proteome</keyword>
<name>A0A2X0U452_9ACTO</name>
<dbReference type="Proteomes" id="UP000250192">
    <property type="component" value="Unassembled WGS sequence"/>
</dbReference>
<sequence length="96" mass="9635">MAFFDSMNETLAEEKDIFDTFRTNLSIAVKEAEGAEEGNAAVLEAINHALQADFGAAAVSPTTATPNTSGSGAPAPAAPSAQPAGVPAPVGGMPEF</sequence>
<organism evidence="2 3">
    <name type="scientific">Schaalia odontolytica</name>
    <dbReference type="NCBI Taxonomy" id="1660"/>
    <lineage>
        <taxon>Bacteria</taxon>
        <taxon>Bacillati</taxon>
        <taxon>Actinomycetota</taxon>
        <taxon>Actinomycetes</taxon>
        <taxon>Actinomycetales</taxon>
        <taxon>Actinomycetaceae</taxon>
        <taxon>Schaalia</taxon>
    </lineage>
</organism>
<feature type="compositionally biased region" description="Low complexity" evidence="1">
    <location>
        <begin position="69"/>
        <end position="96"/>
    </location>
</feature>
<feature type="region of interest" description="Disordered" evidence="1">
    <location>
        <begin position="60"/>
        <end position="96"/>
    </location>
</feature>
<dbReference type="AlphaFoldDB" id="A0A2X0U452"/>
<protein>
    <submittedName>
        <fullName evidence="2">Uncharacterized protein</fullName>
    </submittedName>
</protein>
<dbReference type="EMBL" id="UAPR01000019">
    <property type="protein sequence ID" value="SPT56549.1"/>
    <property type="molecule type" value="Genomic_DNA"/>
</dbReference>
<evidence type="ECO:0000256" key="1">
    <source>
        <dbReference type="SAM" id="MobiDB-lite"/>
    </source>
</evidence>
<proteinExistence type="predicted"/>
<evidence type="ECO:0000313" key="2">
    <source>
        <dbReference type="EMBL" id="SPT56549.1"/>
    </source>
</evidence>
<dbReference type="RefSeq" id="WP_111824527.1">
    <property type="nucleotide sequence ID" value="NZ_CBDERX010000079.1"/>
</dbReference>
<accession>A0A2X0U452</accession>
<dbReference type="GeneID" id="93757828"/>
<evidence type="ECO:0000313" key="3">
    <source>
        <dbReference type="Proteomes" id="UP000250192"/>
    </source>
</evidence>
<reference evidence="2 3" key="1">
    <citation type="submission" date="2018-06" db="EMBL/GenBank/DDBJ databases">
        <authorList>
            <consortium name="Pathogen Informatics"/>
            <person name="Doyle S."/>
        </authorList>
    </citation>
    <scope>NUCLEOTIDE SEQUENCE [LARGE SCALE GENOMIC DNA]</scope>
    <source>
        <strain evidence="2 3">NCTC9935</strain>
    </source>
</reference>